<dbReference type="Pfam" id="PF09917">
    <property type="entry name" value="DUF2147"/>
    <property type="match status" value="1"/>
</dbReference>
<accession>M7Y2S7</accession>
<dbReference type="EMBL" id="AMZY02000003">
    <property type="protein sequence ID" value="EMS35062.1"/>
    <property type="molecule type" value="Genomic_DNA"/>
</dbReference>
<dbReference type="PANTHER" id="PTHR36919">
    <property type="entry name" value="BLR1215 PROTEIN"/>
    <property type="match status" value="1"/>
</dbReference>
<keyword evidence="1" id="KW-0732">Signal</keyword>
<protein>
    <recommendedName>
        <fullName evidence="2">DUF2147 domain-containing protein</fullName>
    </recommendedName>
</protein>
<feature type="chain" id="PRO_5004088599" description="DUF2147 domain-containing protein" evidence="1">
    <location>
        <begin position="17"/>
        <end position="139"/>
    </location>
</feature>
<dbReference type="STRING" id="1239962.C943_02955"/>
<gene>
    <name evidence="3" type="ORF">C943_02955</name>
</gene>
<feature type="domain" description="DUF2147" evidence="2">
    <location>
        <begin position="24"/>
        <end position="137"/>
    </location>
</feature>
<dbReference type="AlphaFoldDB" id="M7Y2S7"/>
<organism evidence="3 4">
    <name type="scientific">Mariniradius saccharolyticus AK6</name>
    <dbReference type="NCBI Taxonomy" id="1239962"/>
    <lineage>
        <taxon>Bacteria</taxon>
        <taxon>Pseudomonadati</taxon>
        <taxon>Bacteroidota</taxon>
        <taxon>Cytophagia</taxon>
        <taxon>Cytophagales</taxon>
        <taxon>Cyclobacteriaceae</taxon>
        <taxon>Mariniradius</taxon>
    </lineage>
</organism>
<dbReference type="InParanoid" id="M7Y2S7"/>
<sequence length="139" mass="16004">MMLVVAFVLLSSQLYAQQPDAIVGKWYNTEKDAQVEIFKEGGRYFGKIVWLKEPVENGKPKVDKNNSEKELRTRPIMGMRLLNDFQFKGGVWEDGTIYDPKNGKTYSCIIKRKDGKTLEVRGYVGFSMIGRTVEWTKVE</sequence>
<keyword evidence="4" id="KW-1185">Reference proteome</keyword>
<dbReference type="eggNOG" id="COG4731">
    <property type="taxonomic scope" value="Bacteria"/>
</dbReference>
<dbReference type="InterPro" id="IPR019223">
    <property type="entry name" value="DUF2147"/>
</dbReference>
<evidence type="ECO:0000259" key="2">
    <source>
        <dbReference type="Pfam" id="PF09917"/>
    </source>
</evidence>
<evidence type="ECO:0000313" key="3">
    <source>
        <dbReference type="EMBL" id="EMS35062.1"/>
    </source>
</evidence>
<dbReference type="Gene3D" id="2.40.128.520">
    <property type="match status" value="1"/>
</dbReference>
<dbReference type="PANTHER" id="PTHR36919:SF2">
    <property type="entry name" value="BLL6627 PROTEIN"/>
    <property type="match status" value="1"/>
</dbReference>
<feature type="signal peptide" evidence="1">
    <location>
        <begin position="1"/>
        <end position="16"/>
    </location>
</feature>
<evidence type="ECO:0000313" key="4">
    <source>
        <dbReference type="Proteomes" id="UP000010953"/>
    </source>
</evidence>
<name>M7Y2S7_9BACT</name>
<dbReference type="Proteomes" id="UP000010953">
    <property type="component" value="Unassembled WGS sequence"/>
</dbReference>
<comment type="caution">
    <text evidence="3">The sequence shown here is derived from an EMBL/GenBank/DDBJ whole genome shotgun (WGS) entry which is preliminary data.</text>
</comment>
<proteinExistence type="predicted"/>
<reference evidence="3" key="1">
    <citation type="submission" date="2013-01" db="EMBL/GenBank/DDBJ databases">
        <title>Genome assembly of Mariniradius saccharolyticus AK6.</title>
        <authorList>
            <person name="Vaidya B."/>
            <person name="Khatri I."/>
            <person name="Tanuku N.R.S."/>
            <person name="Subramanian S."/>
            <person name="Pinnaka A."/>
        </authorList>
    </citation>
    <scope>NUCLEOTIDE SEQUENCE [LARGE SCALE GENOMIC DNA]</scope>
    <source>
        <strain evidence="3">AK6</strain>
    </source>
</reference>
<evidence type="ECO:0000256" key="1">
    <source>
        <dbReference type="SAM" id="SignalP"/>
    </source>
</evidence>